<sequence length="925" mass="103443">MELQAKTFAQVSQATQETRLWVERERVNSTDLQQEADALNTRLARAYTCAQACAQVMQANTTLGVFGASQAGKSYLVSRLAAGEDGQLTAQWDGHTIDFLTHVNPPGHDQEATGFVTRFTHHAAPGIKGYPIRVRVFRECEIAMLLINSFFNDLEQNDISFDLSPTTLQGHLDKCREFAAAHPLGDEGNYFSFEDVVQTADYVSTHSGGRLHELNADSDFWLQARALFPRLNLEGRALFFSFFWKNCQAFNLLYTRVGRELLKLKGAEEIYAPLSTFVQEQDGKLMQRANGTIICISALKHLFEDSDLQEICLDSSGTQKAILPLPVLAAISVEMTFPLSGSCPIDEFDVLDFPGARERRKDQLRRFLEDEKNMQPGQPTPFMREQGSEFIRRGKVAYLFDRYSQRREVDVLLFCIGVNAQQEVSSIVPILNNWIELNAGKTPQERASIKYPPLLCALTRFDAIYSRQIDLLSTGKPSTTAKEMSNALERLSAQGWLNNWDGTPYCHFYPARRPNLGNIPWLIMQDGQEVGVNPDFAPLVSQVTQELLADDLFVERVVKPQEALQALLSPDGGVDRICQELLRHYKLSAQVRAQRCSGELLRELSLIVATLKTYARADGDEAVAALKQEALELGNAFLQIFQIARVFGLLRSALSLPHAQLAELYNAHFSAGDNARRFARDAVQLYRERVTNLPDSVAGQRIAREVGIGWESKRENLTLLPDAATRFAFFKEPGAATAWKDRAAVEKGVRQLLKRLCTQILDLSQSDKCALEARLTDLLQRCDDKNGARETRRAVQVAQCARFLSDFSTHLGVEILQAGNTPQRFFKLDLNLGEGAFTLDSAGQSVPTGEHLLRLAVKRDPLMFPVPFIDEVAQQGEFQLCVDYFNALAFAMMNVNAMGTGETESDFTPDANRQLLAYISALQLN</sequence>
<dbReference type="EMBL" id="JAHLFG010000094">
    <property type="protein sequence ID" value="MBU3827517.1"/>
    <property type="molecule type" value="Genomic_DNA"/>
</dbReference>
<accession>A0A9E2KR38</accession>
<dbReference type="Pfam" id="PF10139">
    <property type="entry name" value="Virul_Fac"/>
    <property type="match status" value="1"/>
</dbReference>
<protein>
    <submittedName>
        <fullName evidence="1">Virulence factor</fullName>
    </submittedName>
</protein>
<reference evidence="1" key="2">
    <citation type="submission" date="2021-04" db="EMBL/GenBank/DDBJ databases">
        <authorList>
            <person name="Gilroy R."/>
        </authorList>
    </citation>
    <scope>NUCLEOTIDE SEQUENCE</scope>
    <source>
        <strain evidence="1">687</strain>
    </source>
</reference>
<dbReference type="Proteomes" id="UP000824150">
    <property type="component" value="Unassembled WGS sequence"/>
</dbReference>
<organism evidence="1 2">
    <name type="scientific">Candidatus Anaerobiospirillum merdipullorum</name>
    <dbReference type="NCBI Taxonomy" id="2838450"/>
    <lineage>
        <taxon>Bacteria</taxon>
        <taxon>Pseudomonadati</taxon>
        <taxon>Pseudomonadota</taxon>
        <taxon>Gammaproteobacteria</taxon>
        <taxon>Aeromonadales</taxon>
        <taxon>Succinivibrionaceae</taxon>
        <taxon>Anaerobiospirillum</taxon>
    </lineage>
</organism>
<evidence type="ECO:0000313" key="1">
    <source>
        <dbReference type="EMBL" id="MBU3827517.1"/>
    </source>
</evidence>
<evidence type="ECO:0000313" key="2">
    <source>
        <dbReference type="Proteomes" id="UP000824150"/>
    </source>
</evidence>
<dbReference type="AlphaFoldDB" id="A0A9E2KR38"/>
<reference evidence="1" key="1">
    <citation type="journal article" date="2021" name="PeerJ">
        <title>Extensive microbial diversity within the chicken gut microbiome revealed by metagenomics and culture.</title>
        <authorList>
            <person name="Gilroy R."/>
            <person name="Ravi A."/>
            <person name="Getino M."/>
            <person name="Pursley I."/>
            <person name="Horton D.L."/>
            <person name="Alikhan N.F."/>
            <person name="Baker D."/>
            <person name="Gharbi K."/>
            <person name="Hall N."/>
            <person name="Watson M."/>
            <person name="Adriaenssens E.M."/>
            <person name="Foster-Nyarko E."/>
            <person name="Jarju S."/>
            <person name="Secka A."/>
            <person name="Antonio M."/>
            <person name="Oren A."/>
            <person name="Chaudhuri R.R."/>
            <person name="La Ragione R."/>
            <person name="Hildebrand F."/>
            <person name="Pallen M.J."/>
        </authorList>
    </citation>
    <scope>NUCLEOTIDE SEQUENCE</scope>
    <source>
        <strain evidence="1">687</strain>
    </source>
</reference>
<dbReference type="InterPro" id="IPR017030">
    <property type="entry name" value="Vir_effector_SfrC"/>
</dbReference>
<dbReference type="PIRSF" id="PIRSF034586">
    <property type="entry name" value="Vir_effector_SfrC"/>
    <property type="match status" value="1"/>
</dbReference>
<name>A0A9E2KR38_9GAMM</name>
<comment type="caution">
    <text evidence="1">The sequence shown here is derived from an EMBL/GenBank/DDBJ whole genome shotgun (WGS) entry which is preliminary data.</text>
</comment>
<gene>
    <name evidence="1" type="ORF">IAA31_08555</name>
</gene>
<proteinExistence type="predicted"/>